<dbReference type="RefSeq" id="WP_174680658.1">
    <property type="nucleotide sequence ID" value="NZ_JABUQZ010000001.1"/>
</dbReference>
<reference evidence="3 4" key="1">
    <citation type="submission" date="2020-06" db="EMBL/GenBank/DDBJ databases">
        <title>Haloterrigena sp. nov., an extremely halophilic archaeon isolated from a saline sediment.</title>
        <authorList>
            <person name="Liu B.-B."/>
        </authorList>
    </citation>
    <scope>NUCLEOTIDE SEQUENCE [LARGE SCALE GENOMIC DNA]</scope>
    <source>
        <strain evidence="3 4">SYSU A558-1</strain>
    </source>
</reference>
<feature type="domain" description="Glycosyltransferase subfamily 4-like N-terminal" evidence="2">
    <location>
        <begin position="16"/>
        <end position="187"/>
    </location>
</feature>
<organism evidence="3 4">
    <name type="scientific">Haloterrigena gelatinilytica</name>
    <dbReference type="NCBI Taxonomy" id="2741724"/>
    <lineage>
        <taxon>Archaea</taxon>
        <taxon>Methanobacteriati</taxon>
        <taxon>Methanobacteriota</taxon>
        <taxon>Stenosarchaea group</taxon>
        <taxon>Halobacteria</taxon>
        <taxon>Halobacteriales</taxon>
        <taxon>Natrialbaceae</taxon>
        <taxon>Haloterrigena</taxon>
    </lineage>
</organism>
<dbReference type="EMBL" id="JABUQZ010000001">
    <property type="protein sequence ID" value="NUC72766.1"/>
    <property type="molecule type" value="Genomic_DNA"/>
</dbReference>
<dbReference type="InterPro" id="IPR028098">
    <property type="entry name" value="Glyco_trans_4-like_N"/>
</dbReference>
<dbReference type="Pfam" id="PF00534">
    <property type="entry name" value="Glycos_transf_1"/>
    <property type="match status" value="1"/>
</dbReference>
<sequence>MHLLIITREWPGYVLGGISHHICNLYNEVVDKGHEITVITGTCPQSSHELTGKKPPANEVHTVQFGYRKGYYVLFPIALRNYLQSFDFDPFDACITHTGVPFELPLPTVSKRHDCYEATKEYIRNGLSFLETIGDRLMGPFRTIVDRRSIAAADCLIYNSAVCRAGWESAYNITTPSIVSHNGIDTSVFYPDSGYNKEDYILFVGGSERKGLSHVISFARQTKEDVIIVGPDEVNSPHVDALGRLSSDELRQVYTNAAVTIHPAGWEAFGNVILESVACGTPVVATKNCGAVEVLPSSACVVTSEIERGVMKAKNLNSEDCIKAASKQTWDKPAQDMIDIVRSITNPEC</sequence>
<dbReference type="SUPFAM" id="SSF53756">
    <property type="entry name" value="UDP-Glycosyltransferase/glycogen phosphorylase"/>
    <property type="match status" value="1"/>
</dbReference>
<dbReference type="Proteomes" id="UP001016761">
    <property type="component" value="Unassembled WGS sequence"/>
</dbReference>
<comment type="caution">
    <text evidence="3">The sequence shown here is derived from an EMBL/GenBank/DDBJ whole genome shotgun (WGS) entry which is preliminary data.</text>
</comment>
<feature type="domain" description="Glycosyl transferase family 1" evidence="1">
    <location>
        <begin position="197"/>
        <end position="295"/>
    </location>
</feature>
<evidence type="ECO:0000259" key="1">
    <source>
        <dbReference type="Pfam" id="PF00534"/>
    </source>
</evidence>
<dbReference type="PANTHER" id="PTHR45947">
    <property type="entry name" value="SULFOQUINOVOSYL TRANSFERASE SQD2"/>
    <property type="match status" value="1"/>
</dbReference>
<gene>
    <name evidence="3" type="ORF">HTZ84_10665</name>
</gene>
<dbReference type="Gene3D" id="3.40.50.2000">
    <property type="entry name" value="Glycogen Phosphorylase B"/>
    <property type="match status" value="2"/>
</dbReference>
<dbReference type="Pfam" id="PF13439">
    <property type="entry name" value="Glyco_transf_4"/>
    <property type="match status" value="1"/>
</dbReference>
<evidence type="ECO:0000259" key="2">
    <source>
        <dbReference type="Pfam" id="PF13439"/>
    </source>
</evidence>
<name>A0ABX2LIZ9_9EURY</name>
<keyword evidence="4" id="KW-1185">Reference proteome</keyword>
<accession>A0ABX2LIZ9</accession>
<evidence type="ECO:0000313" key="3">
    <source>
        <dbReference type="EMBL" id="NUC72766.1"/>
    </source>
</evidence>
<dbReference type="PANTHER" id="PTHR45947:SF3">
    <property type="entry name" value="SULFOQUINOVOSYL TRANSFERASE SQD2"/>
    <property type="match status" value="1"/>
</dbReference>
<dbReference type="CDD" id="cd03801">
    <property type="entry name" value="GT4_PimA-like"/>
    <property type="match status" value="1"/>
</dbReference>
<dbReference type="InterPro" id="IPR050194">
    <property type="entry name" value="Glycosyltransferase_grp1"/>
</dbReference>
<protein>
    <submittedName>
        <fullName evidence="3">Glycosyltransferase family 4 protein</fullName>
    </submittedName>
</protein>
<proteinExistence type="predicted"/>
<dbReference type="InterPro" id="IPR001296">
    <property type="entry name" value="Glyco_trans_1"/>
</dbReference>
<evidence type="ECO:0000313" key="4">
    <source>
        <dbReference type="Proteomes" id="UP001016761"/>
    </source>
</evidence>